<comment type="caution">
    <text evidence="1">The sequence shown here is derived from an EMBL/GenBank/DDBJ whole genome shotgun (WGS) entry which is preliminary data.</text>
</comment>
<protein>
    <submittedName>
        <fullName evidence="1">Uncharacterized protein</fullName>
    </submittedName>
</protein>
<evidence type="ECO:0000313" key="2">
    <source>
        <dbReference type="Proteomes" id="UP000826195"/>
    </source>
</evidence>
<sequence>MIPRVEETLVDELPQVTLTRKLVPQECGKLKVFFDQCKAHIKLGPFIPICGQHNARYPDMDMDTGMGTDGQLCIMVNNKSHLCV</sequence>
<dbReference type="Proteomes" id="UP000826195">
    <property type="component" value="Unassembled WGS sequence"/>
</dbReference>
<proteinExistence type="predicted"/>
<evidence type="ECO:0000313" key="1">
    <source>
        <dbReference type="EMBL" id="KAH0539647.1"/>
    </source>
</evidence>
<reference evidence="1 2" key="1">
    <citation type="journal article" date="2021" name="J. Hered.">
        <title>A chromosome-level genome assembly of the parasitoid wasp, Cotesia glomerata (Hymenoptera: Braconidae).</title>
        <authorList>
            <person name="Pinto B.J."/>
            <person name="Weis J.J."/>
            <person name="Gamble T."/>
            <person name="Ode P.J."/>
            <person name="Paul R."/>
            <person name="Zaspel J.M."/>
        </authorList>
    </citation>
    <scope>NUCLEOTIDE SEQUENCE [LARGE SCALE GENOMIC DNA]</scope>
    <source>
        <strain evidence="1">CgM1</strain>
    </source>
</reference>
<keyword evidence="2" id="KW-1185">Reference proteome</keyword>
<dbReference type="AlphaFoldDB" id="A0AAV7HYF4"/>
<dbReference type="EMBL" id="JAHXZJ010002609">
    <property type="protein sequence ID" value="KAH0539647.1"/>
    <property type="molecule type" value="Genomic_DNA"/>
</dbReference>
<name>A0AAV7HYF4_COTGL</name>
<accession>A0AAV7HYF4</accession>
<gene>
    <name evidence="1" type="ORF">KQX54_006778</name>
</gene>
<organism evidence="1 2">
    <name type="scientific">Cotesia glomerata</name>
    <name type="common">Lepidopteran parasitic wasp</name>
    <name type="synonym">Apanteles glomeratus</name>
    <dbReference type="NCBI Taxonomy" id="32391"/>
    <lineage>
        <taxon>Eukaryota</taxon>
        <taxon>Metazoa</taxon>
        <taxon>Ecdysozoa</taxon>
        <taxon>Arthropoda</taxon>
        <taxon>Hexapoda</taxon>
        <taxon>Insecta</taxon>
        <taxon>Pterygota</taxon>
        <taxon>Neoptera</taxon>
        <taxon>Endopterygota</taxon>
        <taxon>Hymenoptera</taxon>
        <taxon>Apocrita</taxon>
        <taxon>Ichneumonoidea</taxon>
        <taxon>Braconidae</taxon>
        <taxon>Microgastrinae</taxon>
        <taxon>Cotesia</taxon>
    </lineage>
</organism>